<evidence type="ECO:0000256" key="1">
    <source>
        <dbReference type="SAM" id="Phobius"/>
    </source>
</evidence>
<reference evidence="3 4" key="1">
    <citation type="submission" date="2022-07" db="EMBL/GenBank/DDBJ databases">
        <title>Methylomonas rivi sp. nov., Methylomonas rosea sp. nov., Methylomonas aureus sp. nov. and Methylomonas subterranea sp. nov., four novel methanotrophs isolated from a freshwater creek and the deep terrestrial subsurface.</title>
        <authorList>
            <person name="Abin C."/>
            <person name="Sankaranarayanan K."/>
            <person name="Garner C."/>
            <person name="Sindelar R."/>
            <person name="Kotary K."/>
            <person name="Garner R."/>
            <person name="Barclay S."/>
            <person name="Lawson P."/>
            <person name="Krumholz L."/>
        </authorList>
    </citation>
    <scope>NUCLEOTIDE SEQUENCE [LARGE SCALE GENOMIC DNA]</scope>
    <source>
        <strain evidence="3 4">WSC-6</strain>
    </source>
</reference>
<dbReference type="Proteomes" id="UP001524586">
    <property type="component" value="Unassembled WGS sequence"/>
</dbReference>
<dbReference type="RefSeq" id="WP_256613554.1">
    <property type="nucleotide sequence ID" value="NZ_JANIBK010000005.1"/>
</dbReference>
<feature type="signal peptide" evidence="2">
    <location>
        <begin position="1"/>
        <end position="31"/>
    </location>
</feature>
<evidence type="ECO:0000313" key="4">
    <source>
        <dbReference type="Proteomes" id="UP001524586"/>
    </source>
</evidence>
<sequence>MKINLFNVVRQIPAMAVIAVLTALGGAGAQAATVTGGSLILNLNRDALIAGTILDNTPAPSIYVEEFWDAGAATKTFLELREQNTPANLTDYAANEISAIGLEYAVNGASIPPNPAGRQNRATDFSFDPNNLYGSANGGIGLGGAIRFRVDVTPPSNRILLGDMTLEYHPELENATPGRSGWLLVNHIGFDADAFELFDVTTNLTGDSLTLNGNLGFGWGFDHLGASVARLNDTRIGTFSFQTAVVPLPPAIWLFASALVGVGANFRKWRT</sequence>
<comment type="caution">
    <text evidence="3">The sequence shown here is derived from an EMBL/GenBank/DDBJ whole genome shotgun (WGS) entry which is preliminary data.</text>
</comment>
<keyword evidence="1" id="KW-1133">Transmembrane helix</keyword>
<gene>
    <name evidence="3" type="ORF">NP596_02120</name>
</gene>
<evidence type="ECO:0000313" key="3">
    <source>
        <dbReference type="EMBL" id="MCQ8127240.1"/>
    </source>
</evidence>
<proteinExistence type="predicted"/>
<name>A0ABT1U0A8_9GAMM</name>
<keyword evidence="1" id="KW-0812">Transmembrane</keyword>
<keyword evidence="2" id="KW-0732">Signal</keyword>
<feature type="transmembrane region" description="Helical" evidence="1">
    <location>
        <begin position="248"/>
        <end position="266"/>
    </location>
</feature>
<evidence type="ECO:0000256" key="2">
    <source>
        <dbReference type="SAM" id="SignalP"/>
    </source>
</evidence>
<keyword evidence="1" id="KW-0472">Membrane</keyword>
<keyword evidence="4" id="KW-1185">Reference proteome</keyword>
<organism evidence="3 4">
    <name type="scientific">Methylomonas rivi</name>
    <dbReference type="NCBI Taxonomy" id="2952226"/>
    <lineage>
        <taxon>Bacteria</taxon>
        <taxon>Pseudomonadati</taxon>
        <taxon>Pseudomonadota</taxon>
        <taxon>Gammaproteobacteria</taxon>
        <taxon>Methylococcales</taxon>
        <taxon>Methylococcaceae</taxon>
        <taxon>Methylomonas</taxon>
    </lineage>
</organism>
<evidence type="ECO:0008006" key="5">
    <source>
        <dbReference type="Google" id="ProtNLM"/>
    </source>
</evidence>
<dbReference type="EMBL" id="JANIBK010000005">
    <property type="protein sequence ID" value="MCQ8127240.1"/>
    <property type="molecule type" value="Genomic_DNA"/>
</dbReference>
<feature type="chain" id="PRO_5045326875" description="PEP-CTERM sorting domain-containing protein" evidence="2">
    <location>
        <begin position="32"/>
        <end position="271"/>
    </location>
</feature>
<accession>A0ABT1U0A8</accession>
<protein>
    <recommendedName>
        <fullName evidence="5">PEP-CTERM sorting domain-containing protein</fullName>
    </recommendedName>
</protein>